<keyword evidence="1" id="KW-0808">Transferase</keyword>
<evidence type="ECO:0000256" key="1">
    <source>
        <dbReference type="ARBA" id="ARBA00022679"/>
    </source>
</evidence>
<protein>
    <submittedName>
        <fullName evidence="5">N-acetyltransferase</fullName>
    </submittedName>
</protein>
<organism evidence="5 6">
    <name type="scientific">Paractinoplanes durhamensis</name>
    <dbReference type="NCBI Taxonomy" id="113563"/>
    <lineage>
        <taxon>Bacteria</taxon>
        <taxon>Bacillati</taxon>
        <taxon>Actinomycetota</taxon>
        <taxon>Actinomycetes</taxon>
        <taxon>Micromonosporales</taxon>
        <taxon>Micromonosporaceae</taxon>
        <taxon>Paractinoplanes</taxon>
    </lineage>
</organism>
<dbReference type="InterPro" id="IPR016181">
    <property type="entry name" value="Acyl_CoA_acyltransferase"/>
</dbReference>
<dbReference type="InterPro" id="IPR000182">
    <property type="entry name" value="GNAT_dom"/>
</dbReference>
<evidence type="ECO:0000313" key="5">
    <source>
        <dbReference type="EMBL" id="GID99759.1"/>
    </source>
</evidence>
<evidence type="ECO:0000259" key="4">
    <source>
        <dbReference type="PROSITE" id="PS51186"/>
    </source>
</evidence>
<reference evidence="5 6" key="1">
    <citation type="submission" date="2021-01" db="EMBL/GenBank/DDBJ databases">
        <title>Whole genome shotgun sequence of Actinoplanes durhamensis NBRC 14914.</title>
        <authorList>
            <person name="Komaki H."/>
            <person name="Tamura T."/>
        </authorList>
    </citation>
    <scope>NUCLEOTIDE SEQUENCE [LARGE SCALE GENOMIC DNA]</scope>
    <source>
        <strain evidence="5 6">NBRC 14914</strain>
    </source>
</reference>
<comment type="caution">
    <text evidence="5">The sequence shown here is derived from an EMBL/GenBank/DDBJ whole genome shotgun (WGS) entry which is preliminary data.</text>
</comment>
<feature type="compositionally biased region" description="Basic and acidic residues" evidence="3">
    <location>
        <begin position="20"/>
        <end position="29"/>
    </location>
</feature>
<evidence type="ECO:0000256" key="2">
    <source>
        <dbReference type="ARBA" id="ARBA00023315"/>
    </source>
</evidence>
<dbReference type="InterPro" id="IPR050832">
    <property type="entry name" value="Bact_Acetyltransf"/>
</dbReference>
<dbReference type="EMBL" id="BOML01000010">
    <property type="protein sequence ID" value="GID99759.1"/>
    <property type="molecule type" value="Genomic_DNA"/>
</dbReference>
<dbReference type="Proteomes" id="UP000637628">
    <property type="component" value="Unassembled WGS sequence"/>
</dbReference>
<name>A0ABQ3YQB0_9ACTN</name>
<proteinExistence type="predicted"/>
<feature type="region of interest" description="Disordered" evidence="3">
    <location>
        <begin position="1"/>
        <end position="29"/>
    </location>
</feature>
<dbReference type="PROSITE" id="PS51186">
    <property type="entry name" value="GNAT"/>
    <property type="match status" value="1"/>
</dbReference>
<evidence type="ECO:0000313" key="6">
    <source>
        <dbReference type="Proteomes" id="UP000637628"/>
    </source>
</evidence>
<dbReference type="CDD" id="cd04301">
    <property type="entry name" value="NAT_SF"/>
    <property type="match status" value="1"/>
</dbReference>
<dbReference type="RefSeq" id="WP_203725417.1">
    <property type="nucleotide sequence ID" value="NZ_BAAATX010000032.1"/>
</dbReference>
<dbReference type="PANTHER" id="PTHR43877">
    <property type="entry name" value="AMINOALKYLPHOSPHONATE N-ACETYLTRANSFERASE-RELATED-RELATED"/>
    <property type="match status" value="1"/>
</dbReference>
<sequence>MSVSIGPLESPDDAYGIDRASSEHDQPDVPLHTREVFAARLATPPAGHTAEHFLARFDAEPAGHLELAYPQADNLGNVMVELKVSPSFRRRGVGRALWEVAVERARATGRVRLLTQSVRSPSSVAFAAAVGAKAALEELRSRLDLGEADQARYDEMLAAAWATADGYRLIQWSGVPPEEVIDDVAALDSSFMAETPTGDLDWEPEKVDADRVRATEEGRIRRGRVTFHTGALHGDRLVAWTTINCAADRGPHAWQNVTLVASGHRGHRLGLLVKLANLAYARTLHPGLEVIDTFNATTNEHMLRINREMGFRVVESAIHWQRDL</sequence>
<dbReference type="Pfam" id="PF00583">
    <property type="entry name" value="Acetyltransf_1"/>
    <property type="match status" value="1"/>
</dbReference>
<keyword evidence="6" id="KW-1185">Reference proteome</keyword>
<accession>A0ABQ3YQB0</accession>
<evidence type="ECO:0000256" key="3">
    <source>
        <dbReference type="SAM" id="MobiDB-lite"/>
    </source>
</evidence>
<feature type="domain" description="N-acetyltransferase" evidence="4">
    <location>
        <begin position="1"/>
        <end position="152"/>
    </location>
</feature>
<gene>
    <name evidence="5" type="ORF">Adu01nite_11100</name>
</gene>
<keyword evidence="2" id="KW-0012">Acyltransferase</keyword>
<dbReference type="SUPFAM" id="SSF55729">
    <property type="entry name" value="Acyl-CoA N-acyltransferases (Nat)"/>
    <property type="match status" value="2"/>
</dbReference>
<dbReference type="Gene3D" id="3.40.630.30">
    <property type="match status" value="1"/>
</dbReference>